<dbReference type="GO" id="GO:0003677">
    <property type="term" value="F:DNA binding"/>
    <property type="evidence" value="ECO:0007669"/>
    <property type="project" value="UniProtKB-KW"/>
</dbReference>
<keyword evidence="2" id="KW-0238">DNA-binding</keyword>
<dbReference type="InterPro" id="IPR000835">
    <property type="entry name" value="HTH_MarR-typ"/>
</dbReference>
<comment type="caution">
    <text evidence="5">The sequence shown here is derived from an EMBL/GenBank/DDBJ whole genome shotgun (WGS) entry which is preliminary data.</text>
</comment>
<name>A0A1J4N5B6_9ACTN</name>
<dbReference type="GO" id="GO:0006950">
    <property type="term" value="P:response to stress"/>
    <property type="evidence" value="ECO:0007669"/>
    <property type="project" value="TreeGrafter"/>
</dbReference>
<dbReference type="PANTHER" id="PTHR33164">
    <property type="entry name" value="TRANSCRIPTIONAL REGULATOR, MARR FAMILY"/>
    <property type="match status" value="1"/>
</dbReference>
<proteinExistence type="predicted"/>
<organism evidence="5 6">
    <name type="scientific">Nocardioides luteus</name>
    <dbReference type="NCBI Taxonomy" id="1844"/>
    <lineage>
        <taxon>Bacteria</taxon>
        <taxon>Bacillati</taxon>
        <taxon>Actinomycetota</taxon>
        <taxon>Actinomycetes</taxon>
        <taxon>Propionibacteriales</taxon>
        <taxon>Nocardioidaceae</taxon>
        <taxon>Nocardioides</taxon>
    </lineage>
</organism>
<evidence type="ECO:0000313" key="5">
    <source>
        <dbReference type="EMBL" id="OIJ26722.1"/>
    </source>
</evidence>
<dbReference type="Pfam" id="PF12802">
    <property type="entry name" value="MarR_2"/>
    <property type="match status" value="1"/>
</dbReference>
<dbReference type="SMART" id="SM00347">
    <property type="entry name" value="HTH_MARR"/>
    <property type="match status" value="1"/>
</dbReference>
<dbReference type="InterPro" id="IPR039422">
    <property type="entry name" value="MarR/SlyA-like"/>
</dbReference>
<gene>
    <name evidence="5" type="ORF">UG56_010795</name>
</gene>
<keyword evidence="3" id="KW-0804">Transcription</keyword>
<evidence type="ECO:0000313" key="6">
    <source>
        <dbReference type="Proteomes" id="UP000033772"/>
    </source>
</evidence>
<keyword evidence="6" id="KW-1185">Reference proteome</keyword>
<dbReference type="PROSITE" id="PS50995">
    <property type="entry name" value="HTH_MARR_2"/>
    <property type="match status" value="1"/>
</dbReference>
<dbReference type="InterPro" id="IPR023187">
    <property type="entry name" value="Tscrpt_reg_MarR-type_CS"/>
</dbReference>
<dbReference type="InterPro" id="IPR036388">
    <property type="entry name" value="WH-like_DNA-bd_sf"/>
</dbReference>
<dbReference type="GO" id="GO:0003700">
    <property type="term" value="F:DNA-binding transcription factor activity"/>
    <property type="evidence" value="ECO:0007669"/>
    <property type="project" value="InterPro"/>
</dbReference>
<dbReference type="InterPro" id="IPR036390">
    <property type="entry name" value="WH_DNA-bd_sf"/>
</dbReference>
<sequence length="151" mass="16668">MMEQATYRDLMHRLSEVGAVKKGLARNLPPDLPAGSAGVLGLLSQHGEMTISELTDLLAIDISVTSRHVSYLADQGWLERSPNPADGRSRLLRLTDSGRDLLDGFADHIAELLAERLSDWSDQEVHELIRLMAKLHDSLACPAHSLTHVRN</sequence>
<dbReference type="STRING" id="1844.UG56_010795"/>
<dbReference type="Proteomes" id="UP000033772">
    <property type="component" value="Unassembled WGS sequence"/>
</dbReference>
<protein>
    <submittedName>
        <fullName evidence="5">MarR family transcriptional regulator</fullName>
    </submittedName>
</protein>
<dbReference type="OrthoDB" id="3778086at2"/>
<evidence type="ECO:0000256" key="2">
    <source>
        <dbReference type="ARBA" id="ARBA00023125"/>
    </source>
</evidence>
<accession>A0A1J4N5B6</accession>
<dbReference type="EMBL" id="JZDQ02000013">
    <property type="protein sequence ID" value="OIJ26722.1"/>
    <property type="molecule type" value="Genomic_DNA"/>
</dbReference>
<reference evidence="5" key="1">
    <citation type="submission" date="2016-10" db="EMBL/GenBank/DDBJ databases">
        <title>Draft Genome Sequence of Nocardioides luteus Strain BAFB, an Alkane-Degrading Bacterium Isolated from JP-7 Polluted Soil.</title>
        <authorList>
            <person name="Brown L."/>
            <person name="Ruiz O.N."/>
            <person name="Gunasekera T."/>
        </authorList>
    </citation>
    <scope>NUCLEOTIDE SEQUENCE [LARGE SCALE GENOMIC DNA]</scope>
    <source>
        <strain evidence="5">BAFB</strain>
    </source>
</reference>
<evidence type="ECO:0000259" key="4">
    <source>
        <dbReference type="PROSITE" id="PS50995"/>
    </source>
</evidence>
<keyword evidence="1" id="KW-0805">Transcription regulation</keyword>
<dbReference type="Gene3D" id="1.10.10.10">
    <property type="entry name" value="Winged helix-like DNA-binding domain superfamily/Winged helix DNA-binding domain"/>
    <property type="match status" value="1"/>
</dbReference>
<dbReference type="AlphaFoldDB" id="A0A1J4N5B6"/>
<evidence type="ECO:0000256" key="3">
    <source>
        <dbReference type="ARBA" id="ARBA00023163"/>
    </source>
</evidence>
<evidence type="ECO:0000256" key="1">
    <source>
        <dbReference type="ARBA" id="ARBA00023015"/>
    </source>
</evidence>
<dbReference type="SUPFAM" id="SSF46785">
    <property type="entry name" value="Winged helix' DNA-binding domain"/>
    <property type="match status" value="1"/>
</dbReference>
<dbReference type="PRINTS" id="PR00598">
    <property type="entry name" value="HTHMARR"/>
</dbReference>
<dbReference type="PANTHER" id="PTHR33164:SF57">
    <property type="entry name" value="MARR-FAMILY TRANSCRIPTIONAL REGULATOR"/>
    <property type="match status" value="1"/>
</dbReference>
<dbReference type="PROSITE" id="PS01117">
    <property type="entry name" value="HTH_MARR_1"/>
    <property type="match status" value="1"/>
</dbReference>
<feature type="domain" description="HTH marR-type" evidence="4">
    <location>
        <begin position="7"/>
        <end position="137"/>
    </location>
</feature>